<dbReference type="PROSITE" id="PS51669">
    <property type="entry name" value="4FE4S_MOW_BIS_MGD"/>
    <property type="match status" value="1"/>
</dbReference>
<evidence type="ECO:0000313" key="11">
    <source>
        <dbReference type="Proteomes" id="UP001232750"/>
    </source>
</evidence>
<gene>
    <name evidence="10" type="ORF">QNJ86_11290</name>
</gene>
<comment type="cofactor">
    <cofactor evidence="1">
        <name>Mo-bis(molybdopterin guanine dinucleotide)</name>
        <dbReference type="ChEBI" id="CHEBI:60539"/>
    </cofactor>
</comment>
<feature type="domain" description="4Fe-4S Mo/W bis-MGD-type" evidence="9">
    <location>
        <begin position="48"/>
        <end position="110"/>
    </location>
</feature>
<evidence type="ECO:0000259" key="9">
    <source>
        <dbReference type="PROSITE" id="PS51669"/>
    </source>
</evidence>
<dbReference type="NCBIfam" id="TIGR02166">
    <property type="entry name" value="dmsA_ynfE"/>
    <property type="match status" value="1"/>
</dbReference>
<evidence type="ECO:0000256" key="8">
    <source>
        <dbReference type="ARBA" id="ARBA00023014"/>
    </source>
</evidence>
<protein>
    <submittedName>
        <fullName evidence="10">Molybdopterin-dependent oxidoreductase</fullName>
    </submittedName>
</protein>
<dbReference type="SUPFAM" id="SSF53706">
    <property type="entry name" value="Formate dehydrogenase/DMSO reductase, domains 1-3"/>
    <property type="match status" value="1"/>
</dbReference>
<dbReference type="PROSITE" id="PS51318">
    <property type="entry name" value="TAT"/>
    <property type="match status" value="1"/>
</dbReference>
<dbReference type="InterPro" id="IPR009010">
    <property type="entry name" value="Asp_de-COase-like_dom_sf"/>
</dbReference>
<evidence type="ECO:0000256" key="6">
    <source>
        <dbReference type="ARBA" id="ARBA00023002"/>
    </source>
</evidence>
<dbReference type="Gene3D" id="3.30.200.210">
    <property type="match status" value="1"/>
</dbReference>
<keyword evidence="8" id="KW-0411">Iron-sulfur</keyword>
<keyword evidence="6" id="KW-0560">Oxidoreductase</keyword>
<dbReference type="Gene3D" id="2.40.40.20">
    <property type="match status" value="1"/>
</dbReference>
<dbReference type="PROSITE" id="PS00932">
    <property type="entry name" value="MOLYBDOPTERIN_PROK_3"/>
    <property type="match status" value="1"/>
</dbReference>
<dbReference type="Pfam" id="PF00384">
    <property type="entry name" value="Molybdopterin"/>
    <property type="match status" value="1"/>
</dbReference>
<keyword evidence="4" id="KW-0479">Metal-binding</keyword>
<dbReference type="Gene3D" id="3.40.228.10">
    <property type="entry name" value="Dimethylsulfoxide Reductase, domain 2"/>
    <property type="match status" value="1"/>
</dbReference>
<evidence type="ECO:0000256" key="7">
    <source>
        <dbReference type="ARBA" id="ARBA00023004"/>
    </source>
</evidence>
<evidence type="ECO:0000256" key="3">
    <source>
        <dbReference type="ARBA" id="ARBA00022505"/>
    </source>
</evidence>
<comment type="caution">
    <text evidence="10">The sequence shown here is derived from an EMBL/GenBank/DDBJ whole genome shotgun (WGS) entry which is preliminary data.</text>
</comment>
<keyword evidence="7" id="KW-0408">Iron</keyword>
<keyword evidence="5" id="KW-0732">Signal</keyword>
<evidence type="ECO:0000256" key="1">
    <source>
        <dbReference type="ARBA" id="ARBA00001942"/>
    </source>
</evidence>
<dbReference type="SUPFAM" id="SSF50692">
    <property type="entry name" value="ADC-like"/>
    <property type="match status" value="1"/>
</dbReference>
<evidence type="ECO:0000313" key="10">
    <source>
        <dbReference type="EMBL" id="MDJ1651387.1"/>
    </source>
</evidence>
<dbReference type="PANTHER" id="PTHR43742">
    <property type="entry name" value="TRIMETHYLAMINE-N-OXIDE REDUCTASE"/>
    <property type="match status" value="1"/>
</dbReference>
<proteinExistence type="inferred from homology"/>
<keyword evidence="3" id="KW-0500">Molybdenum</keyword>
<evidence type="ECO:0000256" key="2">
    <source>
        <dbReference type="ARBA" id="ARBA00010312"/>
    </source>
</evidence>
<dbReference type="Proteomes" id="UP001232750">
    <property type="component" value="Unassembled WGS sequence"/>
</dbReference>
<name>A0ABT7DPA9_9ACTN</name>
<dbReference type="InterPro" id="IPR006963">
    <property type="entry name" value="Mopterin_OxRdtase_4Fe-4S_dom"/>
</dbReference>
<sequence>MQKTGLSRRSFLALTGAVGASTLLFGGCAPKGDKEAAVEGAAKAADDGTQIVNTCSTFDCGGKCLIKAHVKDGAITKIDTRDPYQPNEDAPCGKACVRGRSYRKWQYHPDRLQHPMKRVGKRGEGKFEPISWDEAIDYIVSENERILKEYGPLARYVQIGTGDTGGNIVRADLAARFCDVTGGHIGCYNSVSMGNTGTATPSMFGIANTGSSLASLKDTKLVILWGHNPAETIFGLSNYYFRQMKENGCKFIVVDPRYSNTAVELADEWIPLLPTTDNALMDAMAYVIVTEGLHDQEFLDKYVVGFDEEHMPEGVEPNQSYRAYLEGVADGTPKTPEWAEGICKVPAETIRRIAREYATTKPAALIEGWGPQRHACGERTALGGGMLGCITGNVGKVGGWAGAYNGFTRNFPLGMADLPEDLEFESASVPMSSGWIDAIDDHTSLTKENGLKGVDRLEYPVKMIWNIASDFMMTSGPDLNRVRAILEDESKVECIICSDVLMTPTAQWSDIVLPACTCFERWNVGGTWNNGDYFILSQKISEPLGEARSEYDWLAECADRMGVKDAFTGGKTEEEWVRYMVEETQKEFSDHNLPDFDTLTKEGVAFFKKEEPRVAFKDQIDDPKNNPFKTDSGKIELFSKKLYDMKNPEIPATPHYVPVAEGPGTELAVTYSLQLIGWKTKARDNSSYFTHPWLQQTQDTELWINPLDAEARGIADGDKVLVKNDRGAMKITAKVTTRIVPGCVAAPTGSWYNPDAEGVDQNGCVNVLTSSARTAWTQGNTQHTNLVEVAKL</sequence>
<dbReference type="InterPro" id="IPR050612">
    <property type="entry name" value="Prok_Mopterin_Oxidored"/>
</dbReference>
<evidence type="ECO:0000256" key="4">
    <source>
        <dbReference type="ARBA" id="ARBA00022723"/>
    </source>
</evidence>
<dbReference type="PROSITE" id="PS51257">
    <property type="entry name" value="PROKAR_LIPOPROTEIN"/>
    <property type="match status" value="1"/>
</dbReference>
<dbReference type="InterPro" id="IPR011888">
    <property type="entry name" value="Anaer_DMSO_reductase"/>
</dbReference>
<dbReference type="Pfam" id="PF01568">
    <property type="entry name" value="Molydop_binding"/>
    <property type="match status" value="1"/>
</dbReference>
<dbReference type="InterPro" id="IPR006656">
    <property type="entry name" value="Mopterin_OxRdtase"/>
</dbReference>
<dbReference type="InterPro" id="IPR006657">
    <property type="entry name" value="MoPterin_dinucl-bd_dom"/>
</dbReference>
<dbReference type="SMART" id="SM00926">
    <property type="entry name" value="Molybdop_Fe4S4"/>
    <property type="match status" value="1"/>
</dbReference>
<dbReference type="InterPro" id="IPR006311">
    <property type="entry name" value="TAT_signal"/>
</dbReference>
<dbReference type="RefSeq" id="WP_283832732.1">
    <property type="nucleotide sequence ID" value="NZ_JASJEU010000022.1"/>
</dbReference>
<dbReference type="EMBL" id="JASJEU010000022">
    <property type="protein sequence ID" value="MDJ1651387.1"/>
    <property type="molecule type" value="Genomic_DNA"/>
</dbReference>
<dbReference type="Pfam" id="PF04879">
    <property type="entry name" value="Molybdop_Fe4S4"/>
    <property type="match status" value="1"/>
</dbReference>
<dbReference type="Gene3D" id="3.40.50.740">
    <property type="match status" value="1"/>
</dbReference>
<reference evidence="10 11" key="1">
    <citation type="submission" date="2023-05" db="EMBL/GenBank/DDBJ databases">
        <title>Gordonibacter KGMB12511T sp. nov., isolated from faeces of healthy Korean.</title>
        <authorList>
            <person name="Kim H.S."/>
            <person name="Kim J.-S."/>
            <person name="Suh M.K."/>
            <person name="Eom M.K."/>
            <person name="Do H.E."/>
            <person name="Lee J.-S."/>
        </authorList>
    </citation>
    <scope>NUCLEOTIDE SEQUENCE [LARGE SCALE GENOMIC DNA]</scope>
    <source>
        <strain evidence="10 11">KGMB12511</strain>
    </source>
</reference>
<dbReference type="InterPro" id="IPR006655">
    <property type="entry name" value="Mopterin_OxRdtase_prok_CS"/>
</dbReference>
<dbReference type="PANTHER" id="PTHR43742:SF3">
    <property type="entry name" value="DIMETHYL SULFOXIDE REDUCTASE DMSA"/>
    <property type="match status" value="1"/>
</dbReference>
<organism evidence="10 11">
    <name type="scientific">Gordonibacter faecis</name>
    <dbReference type="NCBI Taxonomy" id="3047475"/>
    <lineage>
        <taxon>Bacteria</taxon>
        <taxon>Bacillati</taxon>
        <taxon>Actinomycetota</taxon>
        <taxon>Coriobacteriia</taxon>
        <taxon>Eggerthellales</taxon>
        <taxon>Eggerthellaceae</taxon>
        <taxon>Gordonibacter</taxon>
    </lineage>
</organism>
<evidence type="ECO:0000256" key="5">
    <source>
        <dbReference type="ARBA" id="ARBA00022729"/>
    </source>
</evidence>
<keyword evidence="11" id="KW-1185">Reference proteome</keyword>
<comment type="similarity">
    <text evidence="2">Belongs to the prokaryotic molybdopterin-containing oxidoreductase family.</text>
</comment>
<dbReference type="PROSITE" id="PS00490">
    <property type="entry name" value="MOLYBDOPTERIN_PROK_2"/>
    <property type="match status" value="1"/>
</dbReference>
<accession>A0ABT7DPA9</accession>